<gene>
    <name evidence="1" type="ORF">FXN63_11880</name>
</gene>
<evidence type="ECO:0000313" key="2">
    <source>
        <dbReference type="Proteomes" id="UP000325161"/>
    </source>
</evidence>
<proteinExistence type="predicted"/>
<dbReference type="RefSeq" id="WP_148815077.1">
    <property type="nucleotide sequence ID" value="NZ_CP043046.1"/>
</dbReference>
<name>A0A5C0AYI2_9BURK</name>
<protein>
    <submittedName>
        <fullName evidence="1">Uncharacterized protein</fullName>
    </submittedName>
</protein>
<dbReference type="KEGG" id="pacr:FXN63_11880"/>
<dbReference type="Proteomes" id="UP000325161">
    <property type="component" value="Chromosome"/>
</dbReference>
<sequence>MVSTPTGVQLALDHAELGFAAVSGVSTDTVSMGPQGRTKAGPTVFEAGLSPKFIDLLALLARDTQGFL</sequence>
<organism evidence="1 2">
    <name type="scientific">Pigmentiphaga aceris</name>
    <dbReference type="NCBI Taxonomy" id="1940612"/>
    <lineage>
        <taxon>Bacteria</taxon>
        <taxon>Pseudomonadati</taxon>
        <taxon>Pseudomonadota</taxon>
        <taxon>Betaproteobacteria</taxon>
        <taxon>Burkholderiales</taxon>
        <taxon>Alcaligenaceae</taxon>
        <taxon>Pigmentiphaga</taxon>
    </lineage>
</organism>
<dbReference type="AlphaFoldDB" id="A0A5C0AYI2"/>
<accession>A0A5C0AYI2</accession>
<keyword evidence="2" id="KW-1185">Reference proteome</keyword>
<evidence type="ECO:0000313" key="1">
    <source>
        <dbReference type="EMBL" id="QEI06453.1"/>
    </source>
</evidence>
<dbReference type="EMBL" id="CP043046">
    <property type="protein sequence ID" value="QEI06453.1"/>
    <property type="molecule type" value="Genomic_DNA"/>
</dbReference>
<reference evidence="1 2" key="1">
    <citation type="submission" date="2019-08" db="EMBL/GenBank/DDBJ databases">
        <title>Amphibian skin-associated Pigmentiphaga: genome sequence and occurrence across geography and hosts.</title>
        <authorList>
            <person name="Bletz M.C."/>
            <person name="Bunk B."/>
            <person name="Sproeer C."/>
            <person name="Biwer P."/>
            <person name="Reiter S."/>
            <person name="Rabemananjara F.C.E."/>
            <person name="Schulz S."/>
            <person name="Overmann J."/>
            <person name="Vences M."/>
        </authorList>
    </citation>
    <scope>NUCLEOTIDE SEQUENCE [LARGE SCALE GENOMIC DNA]</scope>
    <source>
        <strain evidence="1 2">Mada1488</strain>
    </source>
</reference>